<evidence type="ECO:0000259" key="1">
    <source>
        <dbReference type="Pfam" id="PF07566"/>
    </source>
</evidence>
<dbReference type="STRING" id="1945521.A1232T_01664"/>
<reference evidence="2 3" key="1">
    <citation type="submission" date="2017-02" db="EMBL/GenBank/DDBJ databases">
        <authorList>
            <person name="Peterson S.W."/>
        </authorList>
    </citation>
    <scope>NUCLEOTIDE SEQUENCE [LARGE SCALE GENOMIC DNA]</scope>
    <source>
        <strain evidence="2">Psychrobacter_piechaudii</strain>
    </source>
</reference>
<organism evidence="2 3">
    <name type="scientific">Psychrobacter piechaudii</name>
    <dbReference type="NCBI Taxonomy" id="1945521"/>
    <lineage>
        <taxon>Bacteria</taxon>
        <taxon>Pseudomonadati</taxon>
        <taxon>Pseudomonadota</taxon>
        <taxon>Gammaproteobacteria</taxon>
        <taxon>Moraxellales</taxon>
        <taxon>Moraxellaceae</taxon>
        <taxon>Psychrobacter</taxon>
    </lineage>
</organism>
<dbReference type="Pfam" id="PF07566">
    <property type="entry name" value="DUF1543"/>
    <property type="match status" value="1"/>
</dbReference>
<dbReference type="InterPro" id="IPR011440">
    <property type="entry name" value="DUF1543"/>
</dbReference>
<dbReference type="OrthoDB" id="850243at2"/>
<dbReference type="Proteomes" id="UP000188357">
    <property type="component" value="Unassembled WGS sequence"/>
</dbReference>
<dbReference type="AlphaFoldDB" id="A0A1R4GVL3"/>
<proteinExistence type="predicted"/>
<dbReference type="Gene3D" id="3.10.20.10">
    <property type="match status" value="2"/>
</dbReference>
<gene>
    <name evidence="2" type="ORF">A1232T_01664</name>
</gene>
<name>A0A1R4GVL3_9GAMM</name>
<keyword evidence="3" id="KW-1185">Reference proteome</keyword>
<protein>
    <recommendedName>
        <fullName evidence="1">DUF1543 domain-containing protein</fullName>
    </recommendedName>
</protein>
<accession>A0A1R4GVL3</accession>
<sequence>MPTLFMVQLGARPKGRLIEQHDIFFGVGEKLSALIPAINTHWPEVKNKWHIDSYQAVTHVIGVDEKYYKISWRADEHTDHTQNQEAQPQESPKLYFINLGGYQQGSIEEFHHKLLVVAPTESAAKAYARKTKFYKDFSYSDKETPFNGASHIDDKLCVDVDEIYDVSGLISLGRLFIEALAEDIEPVEDKAYVGYLSIKKLQALGL</sequence>
<feature type="domain" description="DUF1543" evidence="1">
    <location>
        <begin position="17"/>
        <end position="64"/>
    </location>
</feature>
<evidence type="ECO:0000313" key="2">
    <source>
        <dbReference type="EMBL" id="SJM72296.1"/>
    </source>
</evidence>
<dbReference type="EMBL" id="FUGE01000159">
    <property type="protein sequence ID" value="SJM72296.1"/>
    <property type="molecule type" value="Genomic_DNA"/>
</dbReference>
<dbReference type="RefSeq" id="WP_077451381.1">
    <property type="nucleotide sequence ID" value="NZ_FUGE01000159.1"/>
</dbReference>
<evidence type="ECO:0000313" key="3">
    <source>
        <dbReference type="Proteomes" id="UP000188357"/>
    </source>
</evidence>